<comment type="caution">
    <text evidence="2">The sequence shown here is derived from an EMBL/GenBank/DDBJ whole genome shotgun (WGS) entry which is preliminary data.</text>
</comment>
<dbReference type="AlphaFoldDB" id="A0A9D1GXP3"/>
<dbReference type="EMBL" id="DVLP01000267">
    <property type="protein sequence ID" value="HIT75683.1"/>
    <property type="molecule type" value="Genomic_DNA"/>
</dbReference>
<feature type="transmembrane region" description="Helical" evidence="1">
    <location>
        <begin position="29"/>
        <end position="49"/>
    </location>
</feature>
<feature type="transmembrane region" description="Helical" evidence="1">
    <location>
        <begin position="80"/>
        <end position="97"/>
    </location>
</feature>
<organism evidence="2 3">
    <name type="scientific">Candidatus Avipropionibacterium avicola</name>
    <dbReference type="NCBI Taxonomy" id="2840701"/>
    <lineage>
        <taxon>Bacteria</taxon>
        <taxon>Bacillati</taxon>
        <taxon>Actinomycetota</taxon>
        <taxon>Actinomycetes</taxon>
        <taxon>Propionibacteriales</taxon>
        <taxon>Propionibacteriaceae</taxon>
        <taxon>Propionibacteriaceae incertae sedis</taxon>
        <taxon>Candidatus Avipropionibacterium</taxon>
    </lineage>
</organism>
<accession>A0A9D1GXP3</accession>
<name>A0A9D1GXP3_9ACTN</name>
<evidence type="ECO:0000313" key="3">
    <source>
        <dbReference type="Proteomes" id="UP000886842"/>
    </source>
</evidence>
<evidence type="ECO:0000256" key="1">
    <source>
        <dbReference type="SAM" id="Phobius"/>
    </source>
</evidence>
<reference evidence="2" key="1">
    <citation type="submission" date="2020-10" db="EMBL/GenBank/DDBJ databases">
        <authorList>
            <person name="Gilroy R."/>
        </authorList>
    </citation>
    <scope>NUCLEOTIDE SEQUENCE</scope>
    <source>
        <strain evidence="2">ChiGjej1B1-24693</strain>
    </source>
</reference>
<dbReference type="Pfam" id="PF14017">
    <property type="entry name" value="DUF4233"/>
    <property type="match status" value="1"/>
</dbReference>
<evidence type="ECO:0000313" key="2">
    <source>
        <dbReference type="EMBL" id="HIT75683.1"/>
    </source>
</evidence>
<keyword evidence="1" id="KW-1133">Transmembrane helix</keyword>
<keyword evidence="1" id="KW-0812">Transmembrane</keyword>
<protein>
    <submittedName>
        <fullName evidence="2">DUF4233 domain-containing protein</fullName>
    </submittedName>
</protein>
<keyword evidence="1" id="KW-0472">Membrane</keyword>
<reference evidence="2" key="2">
    <citation type="journal article" date="2021" name="PeerJ">
        <title>Extensive microbial diversity within the chicken gut microbiome revealed by metagenomics and culture.</title>
        <authorList>
            <person name="Gilroy R."/>
            <person name="Ravi A."/>
            <person name="Getino M."/>
            <person name="Pursley I."/>
            <person name="Horton D.L."/>
            <person name="Alikhan N.F."/>
            <person name="Baker D."/>
            <person name="Gharbi K."/>
            <person name="Hall N."/>
            <person name="Watson M."/>
            <person name="Adriaenssens E.M."/>
            <person name="Foster-Nyarko E."/>
            <person name="Jarju S."/>
            <person name="Secka A."/>
            <person name="Antonio M."/>
            <person name="Oren A."/>
            <person name="Chaudhuri R.R."/>
            <person name="La Ragione R."/>
            <person name="Hildebrand F."/>
            <person name="Pallen M.J."/>
        </authorList>
    </citation>
    <scope>NUCLEOTIDE SEQUENCE</scope>
    <source>
        <strain evidence="2">ChiGjej1B1-24693</strain>
    </source>
</reference>
<proteinExistence type="predicted"/>
<dbReference type="InterPro" id="IPR025327">
    <property type="entry name" value="DUF4233"/>
</dbReference>
<sequence length="113" mass="11672">MTKVLLSVLLFEVICCGLAIPVMVTIEEVPTATAAIVGGAVALLALVSAAVMRHPAVGYPLGWLTQVGAVAMGLLTPGMYFVGGLFAGLWIISFVLGKRLERLTASSQDAVAD</sequence>
<gene>
    <name evidence="2" type="ORF">IAA98_08870</name>
</gene>
<dbReference type="Proteomes" id="UP000886842">
    <property type="component" value="Unassembled WGS sequence"/>
</dbReference>